<gene>
    <name evidence="2" type="ORF">E3Q01_03864</name>
</gene>
<evidence type="ECO:0000313" key="3">
    <source>
        <dbReference type="Proteomes" id="UP000310708"/>
    </source>
</evidence>
<reference evidence="2 3" key="1">
    <citation type="submission" date="2019-03" db="EMBL/GenBank/DDBJ databases">
        <title>Sequencing 25 genomes of Wallemia mellicola.</title>
        <authorList>
            <person name="Gostincar C."/>
        </authorList>
    </citation>
    <scope>NUCLEOTIDE SEQUENCE [LARGE SCALE GENOMIC DNA]</scope>
    <source>
        <strain evidence="2 3">EXF-757</strain>
    </source>
</reference>
<feature type="region of interest" description="Disordered" evidence="1">
    <location>
        <begin position="1"/>
        <end position="39"/>
    </location>
</feature>
<sequence>MAGYSKKISPIDLPSSRDDLSISGDSISEDDAPSGSAGISRLSNFINWKRQSPRKETKLTDERVYNDKLEEEARVERDRSKFEARVILNIESAMYDTHQLIHTQNESLESRMKEVEHKNKFLAKHLLETDSRLAEQTEKIRVLEQTNKDLSTRNKQFEDRLTSPDDSQQELQELRTVVGKLQSDLKGLSVLALERIQGLEKAVEKGEVSHHKKNSSSLSSVRDENTPTVKSPTVKSPTKQQAVKRSPGSPVKQSPAIKARAKQFT</sequence>
<feature type="compositionally biased region" description="Basic and acidic residues" evidence="1">
    <location>
        <begin position="145"/>
        <end position="163"/>
    </location>
</feature>
<comment type="caution">
    <text evidence="2">The sequence shown here is derived from an EMBL/GenBank/DDBJ whole genome shotgun (WGS) entry which is preliminary data.</text>
</comment>
<protein>
    <submittedName>
        <fullName evidence="2">Uncharacterized protein</fullName>
    </submittedName>
</protein>
<dbReference type="AlphaFoldDB" id="A0A4T0QDV0"/>
<feature type="region of interest" description="Disordered" evidence="1">
    <location>
        <begin position="202"/>
        <end position="265"/>
    </location>
</feature>
<evidence type="ECO:0000313" key="2">
    <source>
        <dbReference type="EMBL" id="TIC62602.1"/>
    </source>
</evidence>
<dbReference type="Proteomes" id="UP000310708">
    <property type="component" value="Unassembled WGS sequence"/>
</dbReference>
<organism evidence="2 3">
    <name type="scientific">Wallemia mellicola</name>
    <dbReference type="NCBI Taxonomy" id="1708541"/>
    <lineage>
        <taxon>Eukaryota</taxon>
        <taxon>Fungi</taxon>
        <taxon>Dikarya</taxon>
        <taxon>Basidiomycota</taxon>
        <taxon>Wallemiomycotina</taxon>
        <taxon>Wallemiomycetes</taxon>
        <taxon>Wallemiales</taxon>
        <taxon>Wallemiaceae</taxon>
        <taxon>Wallemia</taxon>
    </lineage>
</organism>
<accession>A0A4T0QDV0</accession>
<dbReference type="EMBL" id="SPRX01000066">
    <property type="protein sequence ID" value="TIC62602.1"/>
    <property type="molecule type" value="Genomic_DNA"/>
</dbReference>
<feature type="region of interest" description="Disordered" evidence="1">
    <location>
        <begin position="145"/>
        <end position="169"/>
    </location>
</feature>
<evidence type="ECO:0000256" key="1">
    <source>
        <dbReference type="SAM" id="MobiDB-lite"/>
    </source>
</evidence>
<name>A0A4T0QDV0_9BASI</name>
<feature type="compositionally biased region" description="Polar residues" evidence="1">
    <location>
        <begin position="226"/>
        <end position="243"/>
    </location>
</feature>
<proteinExistence type="predicted"/>